<proteinExistence type="predicted"/>
<dbReference type="Proteomes" id="UP000887566">
    <property type="component" value="Unplaced"/>
</dbReference>
<reference evidence="2" key="1">
    <citation type="submission" date="2022-11" db="UniProtKB">
        <authorList>
            <consortium name="WormBaseParasite"/>
        </authorList>
    </citation>
    <scope>IDENTIFICATION</scope>
</reference>
<evidence type="ECO:0000313" key="2">
    <source>
        <dbReference type="WBParaSite" id="PSAMB.scaffold352size55051.g5149.t1"/>
    </source>
</evidence>
<protein>
    <submittedName>
        <fullName evidence="2">Uncharacterized protein</fullName>
    </submittedName>
</protein>
<keyword evidence="1" id="KW-1185">Reference proteome</keyword>
<name>A0A914WA59_9BILA</name>
<accession>A0A914WA59</accession>
<evidence type="ECO:0000313" key="1">
    <source>
        <dbReference type="Proteomes" id="UP000887566"/>
    </source>
</evidence>
<dbReference type="WBParaSite" id="PSAMB.scaffold352size55051.g5149.t1">
    <property type="protein sequence ID" value="PSAMB.scaffold352size55051.g5149.t1"/>
    <property type="gene ID" value="PSAMB.scaffold352size55051.g5149"/>
</dbReference>
<sequence>MVFIKEMYDTMTDAQRRPPLPFLLHLLSIVPLFQQLVADYVTNQEQARTLSLDYDQTNPRHERHLLDQLQGTFFGTQGPPTMCDDDATQDNQVPALCWQDS</sequence>
<dbReference type="AlphaFoldDB" id="A0A914WA59"/>
<organism evidence="1 2">
    <name type="scientific">Plectus sambesii</name>
    <dbReference type="NCBI Taxonomy" id="2011161"/>
    <lineage>
        <taxon>Eukaryota</taxon>
        <taxon>Metazoa</taxon>
        <taxon>Ecdysozoa</taxon>
        <taxon>Nematoda</taxon>
        <taxon>Chromadorea</taxon>
        <taxon>Plectida</taxon>
        <taxon>Plectina</taxon>
        <taxon>Plectoidea</taxon>
        <taxon>Plectidae</taxon>
        <taxon>Plectus</taxon>
    </lineage>
</organism>